<organism evidence="1 2">
    <name type="scientific">Elysia crispata</name>
    <name type="common">lettuce slug</name>
    <dbReference type="NCBI Taxonomy" id="231223"/>
    <lineage>
        <taxon>Eukaryota</taxon>
        <taxon>Metazoa</taxon>
        <taxon>Spiralia</taxon>
        <taxon>Lophotrochozoa</taxon>
        <taxon>Mollusca</taxon>
        <taxon>Gastropoda</taxon>
        <taxon>Heterobranchia</taxon>
        <taxon>Euthyneura</taxon>
        <taxon>Panpulmonata</taxon>
        <taxon>Sacoglossa</taxon>
        <taxon>Placobranchoidea</taxon>
        <taxon>Plakobranchidae</taxon>
        <taxon>Elysia</taxon>
    </lineage>
</organism>
<evidence type="ECO:0000313" key="1">
    <source>
        <dbReference type="EMBL" id="KAK3729289.1"/>
    </source>
</evidence>
<dbReference type="Gene3D" id="3.40.50.1820">
    <property type="entry name" value="alpha/beta hydrolase"/>
    <property type="match status" value="1"/>
</dbReference>
<evidence type="ECO:0008006" key="3">
    <source>
        <dbReference type="Google" id="ProtNLM"/>
    </source>
</evidence>
<dbReference type="SUPFAM" id="SSF53474">
    <property type="entry name" value="alpha/beta-Hydrolases"/>
    <property type="match status" value="1"/>
</dbReference>
<feature type="non-terminal residue" evidence="1">
    <location>
        <position position="79"/>
    </location>
</feature>
<comment type="caution">
    <text evidence="1">The sequence shown here is derived from an EMBL/GenBank/DDBJ whole genome shotgun (WGS) entry which is preliminary data.</text>
</comment>
<reference evidence="1" key="1">
    <citation type="journal article" date="2023" name="G3 (Bethesda)">
        <title>A reference genome for the long-term kleptoplast-retaining sea slug Elysia crispata morphotype clarki.</title>
        <authorList>
            <person name="Eastman K.E."/>
            <person name="Pendleton A.L."/>
            <person name="Shaikh M.A."/>
            <person name="Suttiyut T."/>
            <person name="Ogas R."/>
            <person name="Tomko P."/>
            <person name="Gavelis G."/>
            <person name="Widhalm J.R."/>
            <person name="Wisecaver J.H."/>
        </authorList>
    </citation>
    <scope>NUCLEOTIDE SEQUENCE</scope>
    <source>
        <strain evidence="1">ECLA1</strain>
    </source>
</reference>
<protein>
    <recommendedName>
        <fullName evidence="3">Alpha/beta hydrolase</fullName>
    </recommendedName>
</protein>
<gene>
    <name evidence="1" type="ORF">RRG08_001139</name>
</gene>
<keyword evidence="2" id="KW-1185">Reference proteome</keyword>
<dbReference type="InterPro" id="IPR029058">
    <property type="entry name" value="AB_hydrolase_fold"/>
</dbReference>
<dbReference type="EMBL" id="JAWDGP010007147">
    <property type="protein sequence ID" value="KAK3729289.1"/>
    <property type="molecule type" value="Genomic_DNA"/>
</dbReference>
<dbReference type="AlphaFoldDB" id="A0AAE0Y2N6"/>
<evidence type="ECO:0000313" key="2">
    <source>
        <dbReference type="Proteomes" id="UP001283361"/>
    </source>
</evidence>
<name>A0AAE0Y2N6_9GAST</name>
<proteinExistence type="predicted"/>
<sequence>IRLLDRFGASNLSSSWRETVFPCVLGTLVRGSPTFGTSASDPELQVTDTAFSDIPVRLYEPVALTGKTKRPVVVFFHGG</sequence>
<accession>A0AAE0Y2N6</accession>
<dbReference type="Proteomes" id="UP001283361">
    <property type="component" value="Unassembled WGS sequence"/>
</dbReference>